<comment type="caution">
    <text evidence="9">The sequence shown here is derived from an EMBL/GenBank/DDBJ whole genome shotgun (WGS) entry which is preliminary data.</text>
</comment>
<keyword evidence="6" id="KW-0067">ATP-binding</keyword>
<dbReference type="AlphaFoldDB" id="A0AAD8M3C5"/>
<keyword evidence="6" id="KW-0547">Nucleotide-binding</keyword>
<dbReference type="InterPro" id="IPR050747">
    <property type="entry name" value="Mitochondrial_chaperone_BCS1"/>
</dbReference>
<comment type="similarity">
    <text evidence="2">Belongs to the AAA ATPase family. BCS1 subfamily.</text>
</comment>
<dbReference type="InterPro" id="IPR003593">
    <property type="entry name" value="AAA+_ATPase"/>
</dbReference>
<dbReference type="GO" id="GO:0005524">
    <property type="term" value="F:ATP binding"/>
    <property type="evidence" value="ECO:0007669"/>
    <property type="project" value="UniProtKB-KW"/>
</dbReference>
<dbReference type="Proteomes" id="UP001237642">
    <property type="component" value="Unassembled WGS sequence"/>
</dbReference>
<dbReference type="InterPro" id="IPR003959">
    <property type="entry name" value="ATPase_AAA_core"/>
</dbReference>
<dbReference type="GO" id="GO:0006950">
    <property type="term" value="P:response to stress"/>
    <property type="evidence" value="ECO:0007669"/>
    <property type="project" value="UniProtKB-ARBA"/>
</dbReference>
<evidence type="ECO:0000256" key="1">
    <source>
        <dbReference type="ARBA" id="ARBA00001946"/>
    </source>
</evidence>
<sequence length="469" mass="53609">MAAPGTMTRLWITFGSPINNFLHVWTIIYQYAPVKLRSYLKSYIHRLVDHFNPYVQLSIHEFTESHLGRNEAYRFVKAYLSANSSKNSKKLKAEVGINSKGLVISMDEHERVSDTFNGVQVLWLSCKVESPLSNSHYSGPEKRCYTLEFHKKNREMITESYLEHVFNTGENINRQNRERRLYTNNSSTKQYSGLGKQWSSIVFKHPATFETLAMEPDKKQEIVEDLLTFSRSKDYYARIGKAFKRGYLLYGPPGTGKSTMIAAMANLLNYDIYDLELTAVKDNTELKMLLIDTLSKSIIVIEDIDCALDLTHQRNKNEDKPLNSDKGKRKADKEPNVERDSKVTLSGLLNFIDGLWSASGGERIIVFTTNYVDKLDSALTRCGRMDRHIEMSYCSFEGFKVLAKSYLEVDAHPKFDFIQQLMAEVNITPADVAENLMPKTATENADVCLSNLIRVLEVKSRGHKEEGTR</sequence>
<gene>
    <name evidence="9" type="ORF">POM88_051039</name>
</gene>
<evidence type="ECO:0000259" key="8">
    <source>
        <dbReference type="SMART" id="SM00382"/>
    </source>
</evidence>
<dbReference type="Pfam" id="PF25568">
    <property type="entry name" value="AAA_lid_At3g28540"/>
    <property type="match status" value="1"/>
</dbReference>
<dbReference type="Pfam" id="PF00004">
    <property type="entry name" value="AAA"/>
    <property type="match status" value="1"/>
</dbReference>
<dbReference type="Gene3D" id="3.40.50.300">
    <property type="entry name" value="P-loop containing nucleotide triphosphate hydrolases"/>
    <property type="match status" value="1"/>
</dbReference>
<evidence type="ECO:0000256" key="3">
    <source>
        <dbReference type="ARBA" id="ARBA00022801"/>
    </source>
</evidence>
<dbReference type="InterPro" id="IPR003960">
    <property type="entry name" value="ATPase_AAA_CS"/>
</dbReference>
<dbReference type="PANTHER" id="PTHR23070">
    <property type="entry name" value="BCS1 AAA-TYPE ATPASE"/>
    <property type="match status" value="1"/>
</dbReference>
<dbReference type="Gene3D" id="6.10.280.40">
    <property type="match status" value="1"/>
</dbReference>
<dbReference type="EMBL" id="JAUIZM010000011">
    <property type="protein sequence ID" value="KAK1357783.1"/>
    <property type="molecule type" value="Genomic_DNA"/>
</dbReference>
<evidence type="ECO:0000256" key="7">
    <source>
        <dbReference type="SAM" id="MobiDB-lite"/>
    </source>
</evidence>
<evidence type="ECO:0000256" key="5">
    <source>
        <dbReference type="ARBA" id="ARBA00049360"/>
    </source>
</evidence>
<dbReference type="InterPro" id="IPR027417">
    <property type="entry name" value="P-loop_NTPase"/>
</dbReference>
<comment type="catalytic activity">
    <reaction evidence="5">
        <text>ATP + H2O = ADP + phosphate + H(+)</text>
        <dbReference type="Rhea" id="RHEA:13065"/>
        <dbReference type="ChEBI" id="CHEBI:15377"/>
        <dbReference type="ChEBI" id="CHEBI:15378"/>
        <dbReference type="ChEBI" id="CHEBI:30616"/>
        <dbReference type="ChEBI" id="CHEBI:43474"/>
        <dbReference type="ChEBI" id="CHEBI:456216"/>
    </reaction>
</comment>
<dbReference type="Pfam" id="PF14363">
    <property type="entry name" value="AAA_assoc"/>
    <property type="match status" value="1"/>
</dbReference>
<feature type="region of interest" description="Disordered" evidence="7">
    <location>
        <begin position="316"/>
        <end position="338"/>
    </location>
</feature>
<name>A0AAD8M3C5_9APIA</name>
<proteinExistence type="inferred from homology"/>
<evidence type="ECO:0000256" key="4">
    <source>
        <dbReference type="ARBA" id="ARBA00022842"/>
    </source>
</evidence>
<dbReference type="SUPFAM" id="SSF52540">
    <property type="entry name" value="P-loop containing nucleoside triphosphate hydrolases"/>
    <property type="match status" value="1"/>
</dbReference>
<keyword evidence="4" id="KW-0460">Magnesium</keyword>
<organism evidence="9 10">
    <name type="scientific">Heracleum sosnowskyi</name>
    <dbReference type="NCBI Taxonomy" id="360622"/>
    <lineage>
        <taxon>Eukaryota</taxon>
        <taxon>Viridiplantae</taxon>
        <taxon>Streptophyta</taxon>
        <taxon>Embryophyta</taxon>
        <taxon>Tracheophyta</taxon>
        <taxon>Spermatophyta</taxon>
        <taxon>Magnoliopsida</taxon>
        <taxon>eudicotyledons</taxon>
        <taxon>Gunneridae</taxon>
        <taxon>Pentapetalae</taxon>
        <taxon>asterids</taxon>
        <taxon>campanulids</taxon>
        <taxon>Apiales</taxon>
        <taxon>Apiaceae</taxon>
        <taxon>Apioideae</taxon>
        <taxon>apioid superclade</taxon>
        <taxon>Tordylieae</taxon>
        <taxon>Tordyliinae</taxon>
        <taxon>Heracleum</taxon>
    </lineage>
</organism>
<dbReference type="GO" id="GO:0016887">
    <property type="term" value="F:ATP hydrolysis activity"/>
    <property type="evidence" value="ECO:0007669"/>
    <property type="project" value="InterPro"/>
</dbReference>
<keyword evidence="10" id="KW-1185">Reference proteome</keyword>
<dbReference type="PROSITE" id="PS00674">
    <property type="entry name" value="AAA"/>
    <property type="match status" value="1"/>
</dbReference>
<evidence type="ECO:0000313" key="10">
    <source>
        <dbReference type="Proteomes" id="UP001237642"/>
    </source>
</evidence>
<reference evidence="9" key="1">
    <citation type="submission" date="2023-02" db="EMBL/GenBank/DDBJ databases">
        <title>Genome of toxic invasive species Heracleum sosnowskyi carries increased number of genes despite the absence of recent whole-genome duplications.</title>
        <authorList>
            <person name="Schelkunov M."/>
            <person name="Shtratnikova V."/>
            <person name="Makarenko M."/>
            <person name="Klepikova A."/>
            <person name="Omelchenko D."/>
            <person name="Novikova G."/>
            <person name="Obukhova E."/>
            <person name="Bogdanov V."/>
            <person name="Penin A."/>
            <person name="Logacheva M."/>
        </authorList>
    </citation>
    <scope>NUCLEOTIDE SEQUENCE</scope>
    <source>
        <strain evidence="9">Hsosn_3</strain>
        <tissue evidence="9">Leaf</tissue>
    </source>
</reference>
<accession>A0AAD8M3C5</accession>
<reference evidence="9" key="2">
    <citation type="submission" date="2023-05" db="EMBL/GenBank/DDBJ databases">
        <authorList>
            <person name="Schelkunov M.I."/>
        </authorList>
    </citation>
    <scope>NUCLEOTIDE SEQUENCE</scope>
    <source>
        <strain evidence="9">Hsosn_3</strain>
        <tissue evidence="9">Leaf</tissue>
    </source>
</reference>
<feature type="domain" description="AAA+ ATPase" evidence="8">
    <location>
        <begin position="243"/>
        <end position="395"/>
    </location>
</feature>
<dbReference type="CDD" id="cd19510">
    <property type="entry name" value="RecA-like_BCS1"/>
    <property type="match status" value="1"/>
</dbReference>
<dbReference type="InterPro" id="IPR058017">
    <property type="entry name" value="At3g28540-like_C"/>
</dbReference>
<dbReference type="InterPro" id="IPR025753">
    <property type="entry name" value="AAA_N_dom"/>
</dbReference>
<evidence type="ECO:0000256" key="6">
    <source>
        <dbReference type="RuleBase" id="RU003651"/>
    </source>
</evidence>
<dbReference type="SMART" id="SM00382">
    <property type="entry name" value="AAA"/>
    <property type="match status" value="1"/>
</dbReference>
<comment type="cofactor">
    <cofactor evidence="1">
        <name>Mg(2+)</name>
        <dbReference type="ChEBI" id="CHEBI:18420"/>
    </cofactor>
</comment>
<keyword evidence="3" id="KW-0378">Hydrolase</keyword>
<evidence type="ECO:0000256" key="2">
    <source>
        <dbReference type="ARBA" id="ARBA00007448"/>
    </source>
</evidence>
<protein>
    <submittedName>
        <fullName evidence="9">AAA domain-containing protein</fullName>
    </submittedName>
</protein>
<evidence type="ECO:0000313" key="9">
    <source>
        <dbReference type="EMBL" id="KAK1357783.1"/>
    </source>
</evidence>